<organism evidence="6 7">
    <name type="scientific">Paracoccus aminophilus JCM 7686</name>
    <dbReference type="NCBI Taxonomy" id="1367847"/>
    <lineage>
        <taxon>Bacteria</taxon>
        <taxon>Pseudomonadati</taxon>
        <taxon>Pseudomonadota</taxon>
        <taxon>Alphaproteobacteria</taxon>
        <taxon>Rhodobacterales</taxon>
        <taxon>Paracoccaceae</taxon>
        <taxon>Paracoccus</taxon>
    </lineage>
</organism>
<dbReference type="InterPro" id="IPR036388">
    <property type="entry name" value="WH-like_DNA-bd_sf"/>
</dbReference>
<dbReference type="InterPro" id="IPR036390">
    <property type="entry name" value="WH_DNA-bd_sf"/>
</dbReference>
<dbReference type="PANTHER" id="PTHR30419">
    <property type="entry name" value="HTH-TYPE TRANSCRIPTIONAL REGULATOR YBHD"/>
    <property type="match status" value="1"/>
</dbReference>
<dbReference type="OrthoDB" id="9815174at2"/>
<evidence type="ECO:0000256" key="2">
    <source>
        <dbReference type="ARBA" id="ARBA00023015"/>
    </source>
</evidence>
<sequence>MTPSLRQIHAAVALARTLSFTRAADELNISQPALTVQIRNLEEMLGQRIYDRDNRSVQLTGFGRAILPSLQRLMREMDATLSDIQEIREGGGVTRIASLPSFATGVLPRLILDFRSLQPQAHIHVSDVVASRVFELVQRGECDLGVSGGPHLPGDLEVLQSGVQQLHVVFPLGHPYAAREALSLSELIEQPLVMMDASTSVRTTLDAAAAKLGVKPRISVEVAFMATAVAMVRAGLGVAILPGAAREVVIDPEVDSRPIADAELSRQILFVCRRGFTLSPTTERFAAMVGAAIAGI</sequence>
<dbReference type="InterPro" id="IPR050950">
    <property type="entry name" value="HTH-type_LysR_regulators"/>
</dbReference>
<dbReference type="CDD" id="cd08440">
    <property type="entry name" value="PBP2_LTTR_like_4"/>
    <property type="match status" value="1"/>
</dbReference>
<protein>
    <submittedName>
        <fullName evidence="6">Transcriptional regulator, LysR family</fullName>
    </submittedName>
</protein>
<dbReference type="SUPFAM" id="SSF46785">
    <property type="entry name" value="Winged helix' DNA-binding domain"/>
    <property type="match status" value="1"/>
</dbReference>
<evidence type="ECO:0000256" key="4">
    <source>
        <dbReference type="ARBA" id="ARBA00023163"/>
    </source>
</evidence>
<reference evidence="6 7" key="1">
    <citation type="journal article" date="2014" name="BMC Genomics">
        <title>Architecture and functions of a multipartite genome of the methylotrophic bacterium Paracoccus aminophilus JCM 7686, containing primary and secondary chromids.</title>
        <authorList>
            <person name="Dziewit L."/>
            <person name="Czarnecki J."/>
            <person name="Wibberg D."/>
            <person name="Radlinska M."/>
            <person name="Mrozek P."/>
            <person name="Szymczak M."/>
            <person name="Schluter A."/>
            <person name="Puhler A."/>
            <person name="Bartosik D."/>
        </authorList>
    </citation>
    <scope>NUCLEOTIDE SEQUENCE [LARGE SCALE GENOMIC DNA]</scope>
    <source>
        <strain evidence="6">JCM 7686</strain>
    </source>
</reference>
<proteinExistence type="inferred from homology"/>
<dbReference type="InterPro" id="IPR000847">
    <property type="entry name" value="LysR_HTH_N"/>
</dbReference>
<dbReference type="STRING" id="1367847.JCM7686_1754"/>
<dbReference type="GO" id="GO:0005829">
    <property type="term" value="C:cytosol"/>
    <property type="evidence" value="ECO:0007669"/>
    <property type="project" value="TreeGrafter"/>
</dbReference>
<gene>
    <name evidence="6" type="ORF">JCM7686_1754</name>
</gene>
<dbReference type="eggNOG" id="COG0583">
    <property type="taxonomic scope" value="Bacteria"/>
</dbReference>
<keyword evidence="4" id="KW-0804">Transcription</keyword>
<dbReference type="HOGENOM" id="CLU_039613_6_4_5"/>
<dbReference type="Gene3D" id="3.40.190.290">
    <property type="match status" value="1"/>
</dbReference>
<comment type="similarity">
    <text evidence="1">Belongs to the LysR transcriptional regulatory family.</text>
</comment>
<dbReference type="PRINTS" id="PR00039">
    <property type="entry name" value="HTHLYSR"/>
</dbReference>
<dbReference type="FunFam" id="1.10.10.10:FF:000001">
    <property type="entry name" value="LysR family transcriptional regulator"/>
    <property type="match status" value="1"/>
</dbReference>
<dbReference type="PROSITE" id="PS50931">
    <property type="entry name" value="HTH_LYSR"/>
    <property type="match status" value="1"/>
</dbReference>
<accession>S5XZI2</accession>
<evidence type="ECO:0000313" key="6">
    <source>
        <dbReference type="EMBL" id="AGT08855.1"/>
    </source>
</evidence>
<dbReference type="SUPFAM" id="SSF53850">
    <property type="entry name" value="Periplasmic binding protein-like II"/>
    <property type="match status" value="1"/>
</dbReference>
<evidence type="ECO:0000259" key="5">
    <source>
        <dbReference type="PROSITE" id="PS50931"/>
    </source>
</evidence>
<dbReference type="PATRIC" id="fig|1367847.3.peg.1737"/>
<dbReference type="AlphaFoldDB" id="S5XZI2"/>
<feature type="domain" description="HTH lysR-type" evidence="5">
    <location>
        <begin position="3"/>
        <end position="60"/>
    </location>
</feature>
<evidence type="ECO:0000256" key="3">
    <source>
        <dbReference type="ARBA" id="ARBA00023125"/>
    </source>
</evidence>
<dbReference type="GO" id="GO:0003677">
    <property type="term" value="F:DNA binding"/>
    <property type="evidence" value="ECO:0007669"/>
    <property type="project" value="UniProtKB-KW"/>
</dbReference>
<keyword evidence="2" id="KW-0805">Transcription regulation</keyword>
<dbReference type="GO" id="GO:0003700">
    <property type="term" value="F:DNA-binding transcription factor activity"/>
    <property type="evidence" value="ECO:0007669"/>
    <property type="project" value="InterPro"/>
</dbReference>
<dbReference type="KEGG" id="pami:JCM7686_1754"/>
<dbReference type="Gene3D" id="1.10.10.10">
    <property type="entry name" value="Winged helix-like DNA-binding domain superfamily/Winged helix DNA-binding domain"/>
    <property type="match status" value="1"/>
</dbReference>
<dbReference type="Proteomes" id="UP000015480">
    <property type="component" value="Chromosome"/>
</dbReference>
<evidence type="ECO:0000313" key="7">
    <source>
        <dbReference type="Proteomes" id="UP000015480"/>
    </source>
</evidence>
<dbReference type="InterPro" id="IPR005119">
    <property type="entry name" value="LysR_subst-bd"/>
</dbReference>
<evidence type="ECO:0000256" key="1">
    <source>
        <dbReference type="ARBA" id="ARBA00009437"/>
    </source>
</evidence>
<dbReference type="PANTHER" id="PTHR30419:SF8">
    <property type="entry name" value="NITROGEN ASSIMILATION TRANSCRIPTIONAL ACTIVATOR-RELATED"/>
    <property type="match status" value="1"/>
</dbReference>
<keyword evidence="3" id="KW-0238">DNA-binding</keyword>
<keyword evidence="7" id="KW-1185">Reference proteome</keyword>
<dbReference type="Pfam" id="PF00126">
    <property type="entry name" value="HTH_1"/>
    <property type="match status" value="1"/>
</dbReference>
<dbReference type="Pfam" id="PF03466">
    <property type="entry name" value="LysR_substrate"/>
    <property type="match status" value="1"/>
</dbReference>
<name>S5XZI2_PARAH</name>
<dbReference type="RefSeq" id="WP_020950493.1">
    <property type="nucleotide sequence ID" value="NC_022041.1"/>
</dbReference>
<dbReference type="EMBL" id="CP006650">
    <property type="protein sequence ID" value="AGT08855.1"/>
    <property type="molecule type" value="Genomic_DNA"/>
</dbReference>